<dbReference type="EnsemblPlants" id="Kaladp0011s0388.1.v1.1">
    <property type="protein sequence ID" value="Kaladp0011s0388.1.v1.1.CDS.1"/>
    <property type="gene ID" value="Kaladp0011s0388.v1.1"/>
</dbReference>
<evidence type="ECO:0000313" key="1">
    <source>
        <dbReference type="EnsemblPlants" id="Kaladp0011s0388.1.v1.1.CDS.1"/>
    </source>
</evidence>
<dbReference type="Proteomes" id="UP000594263">
    <property type="component" value="Unplaced"/>
</dbReference>
<protein>
    <submittedName>
        <fullName evidence="1">Uncharacterized protein</fullName>
    </submittedName>
</protein>
<dbReference type="AlphaFoldDB" id="A0A7N0RGL4"/>
<keyword evidence="2" id="KW-1185">Reference proteome</keyword>
<accession>A0A7N0RGL4</accession>
<dbReference type="Gramene" id="Kaladp0011s0388.1.v1.1">
    <property type="protein sequence ID" value="Kaladp0011s0388.1.v1.1.CDS.1"/>
    <property type="gene ID" value="Kaladp0011s0388.v1.1"/>
</dbReference>
<name>A0A7N0RGL4_KALFE</name>
<organism evidence="1 2">
    <name type="scientific">Kalanchoe fedtschenkoi</name>
    <name type="common">Lavender scallops</name>
    <name type="synonym">South American air plant</name>
    <dbReference type="NCBI Taxonomy" id="63787"/>
    <lineage>
        <taxon>Eukaryota</taxon>
        <taxon>Viridiplantae</taxon>
        <taxon>Streptophyta</taxon>
        <taxon>Embryophyta</taxon>
        <taxon>Tracheophyta</taxon>
        <taxon>Spermatophyta</taxon>
        <taxon>Magnoliopsida</taxon>
        <taxon>eudicotyledons</taxon>
        <taxon>Gunneridae</taxon>
        <taxon>Pentapetalae</taxon>
        <taxon>Saxifragales</taxon>
        <taxon>Crassulaceae</taxon>
        <taxon>Kalanchoe</taxon>
    </lineage>
</organism>
<evidence type="ECO:0000313" key="2">
    <source>
        <dbReference type="Proteomes" id="UP000594263"/>
    </source>
</evidence>
<proteinExistence type="predicted"/>
<reference evidence="1" key="1">
    <citation type="submission" date="2021-01" db="UniProtKB">
        <authorList>
            <consortium name="EnsemblPlants"/>
        </authorList>
    </citation>
    <scope>IDENTIFICATION</scope>
</reference>
<sequence>MTESVSSSSSFWTSVPDTDDDQTIASILAQDENAEHGRTLGKRLSHLSSIPQNVFFIFHTIGLTYR</sequence>